<dbReference type="EMBL" id="CP004044">
    <property type="protein sequence ID" value="AGC67448.1"/>
    <property type="molecule type" value="Genomic_DNA"/>
</dbReference>
<keyword evidence="2" id="KW-1185">Reference proteome</keyword>
<dbReference type="RefSeq" id="WP_015358144.1">
    <property type="nucleotide sequence ID" value="NC_020134.1"/>
</dbReference>
<dbReference type="Proteomes" id="UP000011220">
    <property type="component" value="Chromosome"/>
</dbReference>
<proteinExistence type="predicted"/>
<dbReference type="STRING" id="1121335.Cst_c04260"/>
<gene>
    <name evidence="1" type="ordered locus">Cst_c04260</name>
</gene>
<accession>L7VPF3</accession>
<sequence length="178" mass="20414">MDLMELLPNYYRGNVTMEKLQSILSKKIQALANDLNETIDQCFINTATTLLSRYEKIYGLQVDVSKSHEFRRERIRAKIRGVGTVTKEMLKAVARSYSNGEVEVIEDSANYRFIIKFVGTLGIPANMADLILTIEEIKPAHLAYTFEYTYRTYGELAVYTHEQLSAYTHAVLREGEMN</sequence>
<reference evidence="1 2" key="1">
    <citation type="journal article" date="2013" name="Genome Announc.">
        <title>Complete genome sequence of Clostridium stercorarium subsp. stercorarium strain DSM 8532, a thermophilic degrader of plant cell wall fibers.</title>
        <authorList>
            <person name="Poehlein A."/>
            <person name="Zverlov V.V."/>
            <person name="Daniel R."/>
            <person name="Schwarz W.H."/>
            <person name="Liebl W."/>
        </authorList>
    </citation>
    <scope>NUCLEOTIDE SEQUENCE [LARGE SCALE GENOMIC DNA]</scope>
    <source>
        <strain evidence="2">ATCC 35414 / DSM 8532 / NCIMB 11754</strain>
    </source>
</reference>
<dbReference type="KEGG" id="csd:Clst_0407"/>
<dbReference type="PATRIC" id="fig|1121335.3.peg.411"/>
<protein>
    <recommendedName>
        <fullName evidence="3">Phage portal protein</fullName>
    </recommendedName>
</protein>
<dbReference type="Pfam" id="PF10076">
    <property type="entry name" value="Phage_Mu_Gp48"/>
    <property type="match status" value="1"/>
</dbReference>
<dbReference type="KEGG" id="css:Cst_c04260"/>
<name>L7VPF3_THES1</name>
<dbReference type="AlphaFoldDB" id="L7VPF3"/>
<organism evidence="1 2">
    <name type="scientific">Thermoclostridium stercorarium (strain ATCC 35414 / DSM 8532 / NCIMB 11754)</name>
    <name type="common">Clostridium stercorarium</name>
    <dbReference type="NCBI Taxonomy" id="1121335"/>
    <lineage>
        <taxon>Bacteria</taxon>
        <taxon>Bacillati</taxon>
        <taxon>Bacillota</taxon>
        <taxon>Clostridia</taxon>
        <taxon>Eubacteriales</taxon>
        <taxon>Oscillospiraceae</taxon>
        <taxon>Thermoclostridium</taxon>
    </lineage>
</organism>
<dbReference type="InterPro" id="IPR018755">
    <property type="entry name" value="Phage_Mu_Gp48"/>
</dbReference>
<evidence type="ECO:0000313" key="2">
    <source>
        <dbReference type="Proteomes" id="UP000011220"/>
    </source>
</evidence>
<dbReference type="eggNOG" id="COG3778">
    <property type="taxonomic scope" value="Bacteria"/>
</dbReference>
<evidence type="ECO:0008006" key="3">
    <source>
        <dbReference type="Google" id="ProtNLM"/>
    </source>
</evidence>
<evidence type="ECO:0000313" key="1">
    <source>
        <dbReference type="EMBL" id="AGC67448.1"/>
    </source>
</evidence>